<gene>
    <name evidence="1" type="ORF">LCGC14_0323020</name>
</gene>
<proteinExistence type="predicted"/>
<protein>
    <submittedName>
        <fullName evidence="1">Uncharacterized protein</fullName>
    </submittedName>
</protein>
<sequence length="86" mass="9326">MSEPGCTVCTHHIKPMKLSTCNSCNPSGRCSCTICGLQAENAALLAACEDADIWFDQNMACETSASFQRLRHKFTAAIAKAKEAER</sequence>
<name>A0A0F9WQR4_9ZZZZ</name>
<dbReference type="AlphaFoldDB" id="A0A0F9WQR4"/>
<accession>A0A0F9WQR4</accession>
<dbReference type="EMBL" id="LAZR01000220">
    <property type="protein sequence ID" value="KKN81083.1"/>
    <property type="molecule type" value="Genomic_DNA"/>
</dbReference>
<evidence type="ECO:0000313" key="1">
    <source>
        <dbReference type="EMBL" id="KKN81083.1"/>
    </source>
</evidence>
<comment type="caution">
    <text evidence="1">The sequence shown here is derived from an EMBL/GenBank/DDBJ whole genome shotgun (WGS) entry which is preliminary data.</text>
</comment>
<reference evidence="1" key="1">
    <citation type="journal article" date="2015" name="Nature">
        <title>Complex archaea that bridge the gap between prokaryotes and eukaryotes.</title>
        <authorList>
            <person name="Spang A."/>
            <person name="Saw J.H."/>
            <person name="Jorgensen S.L."/>
            <person name="Zaremba-Niedzwiedzka K."/>
            <person name="Martijn J."/>
            <person name="Lind A.E."/>
            <person name="van Eijk R."/>
            <person name="Schleper C."/>
            <person name="Guy L."/>
            <person name="Ettema T.J."/>
        </authorList>
    </citation>
    <scope>NUCLEOTIDE SEQUENCE</scope>
</reference>
<organism evidence="1">
    <name type="scientific">marine sediment metagenome</name>
    <dbReference type="NCBI Taxonomy" id="412755"/>
    <lineage>
        <taxon>unclassified sequences</taxon>
        <taxon>metagenomes</taxon>
        <taxon>ecological metagenomes</taxon>
    </lineage>
</organism>